<dbReference type="OrthoDB" id="538249at2759"/>
<feature type="domain" description="Radical SAM core" evidence="7">
    <location>
        <begin position="287"/>
        <end position="544"/>
    </location>
</feature>
<dbReference type="InterPro" id="IPR040072">
    <property type="entry name" value="Methyltransferase_A"/>
</dbReference>
<evidence type="ECO:0000313" key="9">
    <source>
        <dbReference type="Proteomes" id="UP000654075"/>
    </source>
</evidence>
<keyword evidence="5" id="KW-0408">Iron</keyword>
<sequence>VGESDRPTCGGLTVVVDAGAVESVGDGEGDSKLNLLSESRVQKTSACPTFDSAATTTCWLLWGDEFRPTDDNGDTVSMNSKNFRDDLDRLQIQYEIMTSALELSKRLRSKSYLPRCVLVPGLNQLMAKSAQSAEAFFSYVLLGGQLYISGGASSLELVSKVCAVGVQCASMPTGLRVVVFLAAFLGPCGTCLVPRPTPSPPKKIRRQPAAHDLPSLWHGAGTVVELLDQLGVKKSHAGPFMRALVERAVGSLSAGSWAAMSVTPETLAELGLPKKKAAAVLEAQGFQEYPSHHEAQPQDNCVCLIPGGVCDGLCLLRHRHHAGSRGPGEIVEQLLHANAFELAQGRPAVRNVVFMGMGEPLNNYEAVLGAVQTMTDINHLGKFALAQNRVTVSTVGVVSKMPRLVRDMPAVSLALSLHAPTQELRERIVPSATHHPLPELLEALDAHVASCRRPTPSSVGAMVEYVLLAGVNDGDTCATQLGLLMAPRAKDVMVNLIPYNPGAADSNLPGGGFAAPSHESVERFQQIVAAFGVTTRVRRTMGQDIASACGQLALSHGKQSGGTSTSTAAQDPPVDFVAWRRRQPQDLKDAVRVECAAIAASAGFPL</sequence>
<dbReference type="GO" id="GO:0051539">
    <property type="term" value="F:4 iron, 4 sulfur cluster binding"/>
    <property type="evidence" value="ECO:0007669"/>
    <property type="project" value="UniProtKB-KW"/>
</dbReference>
<evidence type="ECO:0000256" key="6">
    <source>
        <dbReference type="ARBA" id="ARBA00023014"/>
    </source>
</evidence>
<protein>
    <recommendedName>
        <fullName evidence="7">Radical SAM core domain-containing protein</fullName>
    </recommendedName>
</protein>
<dbReference type="PROSITE" id="PS51918">
    <property type="entry name" value="RADICAL_SAM"/>
    <property type="match status" value="1"/>
</dbReference>
<proteinExistence type="predicted"/>
<accession>A0A813GG18</accession>
<dbReference type="InterPro" id="IPR007197">
    <property type="entry name" value="rSAM"/>
</dbReference>
<gene>
    <name evidence="8" type="ORF">PGLA1383_LOCUS39337</name>
</gene>
<dbReference type="GO" id="GO:0030488">
    <property type="term" value="P:tRNA methylation"/>
    <property type="evidence" value="ECO:0007669"/>
    <property type="project" value="TreeGrafter"/>
</dbReference>
<evidence type="ECO:0000259" key="7">
    <source>
        <dbReference type="PROSITE" id="PS51918"/>
    </source>
</evidence>
<comment type="caution">
    <text evidence="8">The sequence shown here is derived from an EMBL/GenBank/DDBJ whole genome shotgun (WGS) entry which is preliminary data.</text>
</comment>
<evidence type="ECO:0000256" key="5">
    <source>
        <dbReference type="ARBA" id="ARBA00023004"/>
    </source>
</evidence>
<comment type="cofactor">
    <cofactor evidence="1">
        <name>[4Fe-4S] cluster</name>
        <dbReference type="ChEBI" id="CHEBI:49883"/>
    </cofactor>
</comment>
<dbReference type="Proteomes" id="UP000654075">
    <property type="component" value="Unassembled WGS sequence"/>
</dbReference>
<keyword evidence="2" id="KW-0004">4Fe-4S</keyword>
<keyword evidence="4" id="KW-0479">Metal-binding</keyword>
<dbReference type="AlphaFoldDB" id="A0A813GG18"/>
<dbReference type="GO" id="GO:0003824">
    <property type="term" value="F:catalytic activity"/>
    <property type="evidence" value="ECO:0007669"/>
    <property type="project" value="InterPro"/>
</dbReference>
<dbReference type="GO" id="GO:0046872">
    <property type="term" value="F:metal ion binding"/>
    <property type="evidence" value="ECO:0007669"/>
    <property type="project" value="UniProtKB-KW"/>
</dbReference>
<name>A0A813GG18_POLGL</name>
<reference evidence="8" key="1">
    <citation type="submission" date="2021-02" db="EMBL/GenBank/DDBJ databases">
        <authorList>
            <person name="Dougan E. K."/>
            <person name="Rhodes N."/>
            <person name="Thang M."/>
            <person name="Chan C."/>
        </authorList>
    </citation>
    <scope>NUCLEOTIDE SEQUENCE</scope>
</reference>
<evidence type="ECO:0000256" key="1">
    <source>
        <dbReference type="ARBA" id="ARBA00001966"/>
    </source>
</evidence>
<dbReference type="Gene3D" id="3.20.20.70">
    <property type="entry name" value="Aldolase class I"/>
    <property type="match status" value="1"/>
</dbReference>
<evidence type="ECO:0000256" key="3">
    <source>
        <dbReference type="ARBA" id="ARBA00022691"/>
    </source>
</evidence>
<feature type="non-terminal residue" evidence="8">
    <location>
        <position position="606"/>
    </location>
</feature>
<dbReference type="PANTHER" id="PTHR30544:SF8">
    <property type="entry name" value="RADICAL SAM SUPERFAMILY PROTEIN"/>
    <property type="match status" value="1"/>
</dbReference>
<dbReference type="GO" id="GO:0070475">
    <property type="term" value="P:rRNA base methylation"/>
    <property type="evidence" value="ECO:0007669"/>
    <property type="project" value="TreeGrafter"/>
</dbReference>
<dbReference type="InterPro" id="IPR013785">
    <property type="entry name" value="Aldolase_TIM"/>
</dbReference>
<organism evidence="8 9">
    <name type="scientific">Polarella glacialis</name>
    <name type="common">Dinoflagellate</name>
    <dbReference type="NCBI Taxonomy" id="89957"/>
    <lineage>
        <taxon>Eukaryota</taxon>
        <taxon>Sar</taxon>
        <taxon>Alveolata</taxon>
        <taxon>Dinophyceae</taxon>
        <taxon>Suessiales</taxon>
        <taxon>Suessiaceae</taxon>
        <taxon>Polarella</taxon>
    </lineage>
</organism>
<dbReference type="EMBL" id="CAJNNV010027827">
    <property type="protein sequence ID" value="CAE8621820.1"/>
    <property type="molecule type" value="Genomic_DNA"/>
</dbReference>
<evidence type="ECO:0000313" key="8">
    <source>
        <dbReference type="EMBL" id="CAE8621820.1"/>
    </source>
</evidence>
<keyword evidence="9" id="KW-1185">Reference proteome</keyword>
<keyword evidence="6" id="KW-0411">Iron-sulfur</keyword>
<evidence type="ECO:0000256" key="4">
    <source>
        <dbReference type="ARBA" id="ARBA00022723"/>
    </source>
</evidence>
<dbReference type="PANTHER" id="PTHR30544">
    <property type="entry name" value="23S RRNA METHYLTRANSFERASE"/>
    <property type="match status" value="1"/>
</dbReference>
<evidence type="ECO:0000256" key="2">
    <source>
        <dbReference type="ARBA" id="ARBA00022485"/>
    </source>
</evidence>
<keyword evidence="3" id="KW-0949">S-adenosyl-L-methionine</keyword>